<keyword evidence="4" id="KW-1185">Reference proteome</keyword>
<reference evidence="3" key="1">
    <citation type="submission" date="2022-05" db="EMBL/GenBank/DDBJ databases">
        <authorList>
            <person name="Tuo L."/>
        </authorList>
    </citation>
    <scope>NUCLEOTIDE SEQUENCE</scope>
    <source>
        <strain evidence="3">BSK12Z-4</strain>
    </source>
</reference>
<proteinExistence type="predicted"/>
<accession>A0A9X2D8G6</accession>
<dbReference type="Pfam" id="PF07811">
    <property type="entry name" value="TadE"/>
    <property type="match status" value="1"/>
</dbReference>
<dbReference type="Proteomes" id="UP001139485">
    <property type="component" value="Unassembled WGS sequence"/>
</dbReference>
<evidence type="ECO:0000313" key="3">
    <source>
        <dbReference type="EMBL" id="MCM0621270.1"/>
    </source>
</evidence>
<name>A0A9X2D8G6_9ACTN</name>
<evidence type="ECO:0000256" key="1">
    <source>
        <dbReference type="SAM" id="Phobius"/>
    </source>
</evidence>
<dbReference type="AlphaFoldDB" id="A0A9X2D8G6"/>
<feature type="transmembrane region" description="Helical" evidence="1">
    <location>
        <begin position="40"/>
        <end position="62"/>
    </location>
</feature>
<dbReference type="RefSeq" id="WP_250827731.1">
    <property type="nucleotide sequence ID" value="NZ_JAMOIL010000016.1"/>
</dbReference>
<organism evidence="3 4">
    <name type="scientific">Nocardioides bruguierae</name>
    <dbReference type="NCBI Taxonomy" id="2945102"/>
    <lineage>
        <taxon>Bacteria</taxon>
        <taxon>Bacillati</taxon>
        <taxon>Actinomycetota</taxon>
        <taxon>Actinomycetes</taxon>
        <taxon>Propionibacteriales</taxon>
        <taxon>Nocardioidaceae</taxon>
        <taxon>Nocardioides</taxon>
    </lineage>
</organism>
<evidence type="ECO:0000313" key="4">
    <source>
        <dbReference type="Proteomes" id="UP001139485"/>
    </source>
</evidence>
<feature type="domain" description="TadE-like" evidence="2">
    <location>
        <begin position="34"/>
        <end position="76"/>
    </location>
</feature>
<keyword evidence="1" id="KW-0812">Transmembrane</keyword>
<comment type="caution">
    <text evidence="3">The sequence shown here is derived from an EMBL/GenBank/DDBJ whole genome shotgun (WGS) entry which is preliminary data.</text>
</comment>
<keyword evidence="1" id="KW-1133">Transmembrane helix</keyword>
<protein>
    <submittedName>
        <fullName evidence="3">Pilus assembly protein</fullName>
    </submittedName>
</protein>
<dbReference type="InterPro" id="IPR012495">
    <property type="entry name" value="TadE-like_dom"/>
</dbReference>
<evidence type="ECO:0000259" key="2">
    <source>
        <dbReference type="Pfam" id="PF07811"/>
    </source>
</evidence>
<dbReference type="EMBL" id="JAMOIL010000016">
    <property type="protein sequence ID" value="MCM0621270.1"/>
    <property type="molecule type" value="Genomic_DNA"/>
</dbReference>
<keyword evidence="1" id="KW-0472">Membrane</keyword>
<sequence>MPRLPVPRTDDVRPRGRRRTVATLPARRCRDERGTSAVELAFYGPVLMLLTFLIVQTALLYLGNQTAGSVAREAARVARTTGSASQAEAAGRAYAERVGGGVFTLSDVQVSLVAADRVRVTVSGRSQEIVPVLVPEVSETVEGPIERFVGGE</sequence>
<gene>
    <name evidence="3" type="ORF">M8330_13325</name>
</gene>